<dbReference type="AlphaFoldDB" id="A0A9Q0E4C9"/>
<proteinExistence type="predicted"/>
<dbReference type="OrthoDB" id="10663007at2759"/>
<keyword evidence="2" id="KW-1185">Reference proteome</keyword>
<gene>
    <name evidence="1" type="ORF">NHX12_033664</name>
</gene>
<sequence length="144" mass="15782">MVLQDLGLRCSRTWGFGAPGLGALVLQDLGLWCSRTWGSGAPGLGALVLQDLGLRCSRTWGSGAPGLGALEHQDAPEAKDDHRPLNISSVPEVCPTTCRDEGMPLPHLTFFSRCPLIHRVEIETIPIVWFLRRLPPGCLWESWD</sequence>
<dbReference type="Proteomes" id="UP001148018">
    <property type="component" value="Unassembled WGS sequence"/>
</dbReference>
<protein>
    <submittedName>
        <fullName evidence="1">Uncharacterized protein</fullName>
    </submittedName>
</protein>
<dbReference type="EMBL" id="JANIIK010000048">
    <property type="protein sequence ID" value="KAJ3599708.1"/>
    <property type="molecule type" value="Genomic_DNA"/>
</dbReference>
<name>A0A9Q0E4C9_9TELE</name>
<comment type="caution">
    <text evidence="1">The sequence shown here is derived from an EMBL/GenBank/DDBJ whole genome shotgun (WGS) entry which is preliminary data.</text>
</comment>
<evidence type="ECO:0000313" key="2">
    <source>
        <dbReference type="Proteomes" id="UP001148018"/>
    </source>
</evidence>
<accession>A0A9Q0E4C9</accession>
<organism evidence="1 2">
    <name type="scientific">Muraenolepis orangiensis</name>
    <name type="common">Patagonian moray cod</name>
    <dbReference type="NCBI Taxonomy" id="630683"/>
    <lineage>
        <taxon>Eukaryota</taxon>
        <taxon>Metazoa</taxon>
        <taxon>Chordata</taxon>
        <taxon>Craniata</taxon>
        <taxon>Vertebrata</taxon>
        <taxon>Euteleostomi</taxon>
        <taxon>Actinopterygii</taxon>
        <taxon>Neopterygii</taxon>
        <taxon>Teleostei</taxon>
        <taxon>Neoteleostei</taxon>
        <taxon>Acanthomorphata</taxon>
        <taxon>Zeiogadaria</taxon>
        <taxon>Gadariae</taxon>
        <taxon>Gadiformes</taxon>
        <taxon>Muraenolepidoidei</taxon>
        <taxon>Muraenolepididae</taxon>
        <taxon>Muraenolepis</taxon>
    </lineage>
</organism>
<reference evidence="1" key="1">
    <citation type="submission" date="2022-07" db="EMBL/GenBank/DDBJ databases">
        <title>Chromosome-level genome of Muraenolepis orangiensis.</title>
        <authorList>
            <person name="Kim J."/>
        </authorList>
    </citation>
    <scope>NUCLEOTIDE SEQUENCE</scope>
    <source>
        <strain evidence="1">KU_S4_2022</strain>
        <tissue evidence="1">Muscle</tissue>
    </source>
</reference>
<evidence type="ECO:0000313" key="1">
    <source>
        <dbReference type="EMBL" id="KAJ3599708.1"/>
    </source>
</evidence>